<dbReference type="EMBL" id="UIDG01000590">
    <property type="protein sequence ID" value="SUS08320.1"/>
    <property type="molecule type" value="Genomic_DNA"/>
</dbReference>
<dbReference type="Pfam" id="PF13277">
    <property type="entry name" value="YmdB"/>
    <property type="match status" value="1"/>
</dbReference>
<dbReference type="Gene3D" id="3.60.21.10">
    <property type="match status" value="1"/>
</dbReference>
<dbReference type="SUPFAM" id="SSF56300">
    <property type="entry name" value="Metallo-dependent phosphatases"/>
    <property type="match status" value="1"/>
</dbReference>
<accession>A0A380TIP5</accession>
<dbReference type="GO" id="GO:0004113">
    <property type="term" value="F:2',3'-cyclic-nucleotide 3'-phosphodiesterase activity"/>
    <property type="evidence" value="ECO:0007669"/>
    <property type="project" value="TreeGrafter"/>
</dbReference>
<protein>
    <submittedName>
        <fullName evidence="1">2',3'-cyclic-nucleotide 2'-phosphodiesterase</fullName>
        <ecNumber evidence="1">3.1.4.16</ecNumber>
    </submittedName>
</protein>
<dbReference type="GO" id="GO:0008663">
    <property type="term" value="F:2',3'-cyclic-nucleotide 2'-phosphodiesterase activity"/>
    <property type="evidence" value="ECO:0007669"/>
    <property type="project" value="UniProtKB-EC"/>
</dbReference>
<dbReference type="PANTHER" id="PTHR36303:SF1">
    <property type="entry name" value="2',3'-CYCLIC-NUCLEOTIDE 2'-PHOSPHODIESTERASE"/>
    <property type="match status" value="1"/>
</dbReference>
<gene>
    <name evidence="1" type="primary">ymdB</name>
    <name evidence="1" type="ORF">DF3PB_630009</name>
</gene>
<proteinExistence type="predicted"/>
<dbReference type="PIRSF" id="PIRSF004789">
    <property type="entry name" value="DR1281"/>
    <property type="match status" value="1"/>
</dbReference>
<organism evidence="1">
    <name type="scientific">metagenome</name>
    <dbReference type="NCBI Taxonomy" id="256318"/>
    <lineage>
        <taxon>unclassified sequences</taxon>
        <taxon>metagenomes</taxon>
    </lineage>
</organism>
<keyword evidence="1" id="KW-0378">Hydrolase</keyword>
<name>A0A380TIP5_9ZZZZ</name>
<sequence length="277" mass="29797">MKLLFCGDIVGRSGREAVCTRVPELRRRLGLDFVIVNGENSAHGFGITADICQAFYAAGVDLITTGNHVWDQREVITYIERDPRLLRPINFPAGTPGHGARCCTTQKGERILVIQVMGRLFMDPLDDPFAAVEQVLRAEKLGGTVAAIVVDIHCEATSEKMAMGQVLDGRVSLVAGTHSHVPTADARILSKGTGFITDIGMCGAYDSVIGMQTDKAVARFVTKMPNGRLEPAEGEGTFCAVYVETDARSGLAEFIAPIRLGGALTAQWPFPFIACAE</sequence>
<dbReference type="AlphaFoldDB" id="A0A380TIP5"/>
<dbReference type="PANTHER" id="PTHR36303">
    <property type="entry name" value="2',3'-CYCLIC-NUCLEOTIDE 2'-PHOSPHODIESTERASE"/>
    <property type="match status" value="1"/>
</dbReference>
<dbReference type="CDD" id="cd07382">
    <property type="entry name" value="MPP_DR1281"/>
    <property type="match status" value="1"/>
</dbReference>
<dbReference type="InterPro" id="IPR029052">
    <property type="entry name" value="Metallo-depent_PP-like"/>
</dbReference>
<reference evidence="1" key="1">
    <citation type="submission" date="2018-07" db="EMBL/GenBank/DDBJ databases">
        <authorList>
            <person name="Quirk P.G."/>
            <person name="Krulwich T.A."/>
        </authorList>
    </citation>
    <scope>NUCLEOTIDE SEQUENCE</scope>
</reference>
<dbReference type="InterPro" id="IPR005235">
    <property type="entry name" value="YmdB-like"/>
</dbReference>
<dbReference type="EC" id="3.1.4.16" evidence="1"/>
<evidence type="ECO:0000313" key="1">
    <source>
        <dbReference type="EMBL" id="SUS08320.1"/>
    </source>
</evidence>